<dbReference type="Proteomes" id="UP000076023">
    <property type="component" value="Unassembled WGS sequence"/>
</dbReference>
<evidence type="ECO:0000313" key="3">
    <source>
        <dbReference type="EMBL" id="GAT32349.1"/>
    </source>
</evidence>
<feature type="signal peptide" evidence="1">
    <location>
        <begin position="1"/>
        <end position="23"/>
    </location>
</feature>
<keyword evidence="1" id="KW-0732">Signal</keyword>
<dbReference type="AlphaFoldDB" id="A0A146G3E5"/>
<dbReference type="EMBL" id="BDCO01000002">
    <property type="protein sequence ID" value="GAT32349.1"/>
    <property type="molecule type" value="Genomic_DNA"/>
</dbReference>
<comment type="caution">
    <text evidence="3">The sequence shown here is derived from an EMBL/GenBank/DDBJ whole genome shotgun (WGS) entry which is preliminary data.</text>
</comment>
<evidence type="ECO:0000256" key="1">
    <source>
        <dbReference type="SAM" id="SignalP"/>
    </source>
</evidence>
<evidence type="ECO:0000259" key="2">
    <source>
        <dbReference type="Pfam" id="PF07589"/>
    </source>
</evidence>
<proteinExistence type="predicted"/>
<evidence type="ECO:0000313" key="4">
    <source>
        <dbReference type="Proteomes" id="UP000076023"/>
    </source>
</evidence>
<reference evidence="4" key="1">
    <citation type="journal article" date="2017" name="Genome Announc.">
        <title>Draft Genome Sequence of Terrimicrobium sacchariphilum NM-5T, a Facultative Anaerobic Soil Bacterium of the Class Spartobacteria.</title>
        <authorList>
            <person name="Qiu Y.L."/>
            <person name="Tourlousse D.M."/>
            <person name="Matsuura N."/>
            <person name="Ohashi A."/>
            <person name="Sekiguchi Y."/>
        </authorList>
    </citation>
    <scope>NUCLEOTIDE SEQUENCE [LARGE SCALE GENOMIC DNA]</scope>
    <source>
        <strain evidence="4">NM-5</strain>
    </source>
</reference>
<protein>
    <submittedName>
        <fullName evidence="3">PEP-CTERM protein-sorting domain-containing protein</fullName>
    </submittedName>
</protein>
<name>A0A146G3E5_TERSA</name>
<accession>A0A146G3E5</accession>
<feature type="domain" description="Ice-binding protein C-terminal" evidence="2">
    <location>
        <begin position="358"/>
        <end position="380"/>
    </location>
</feature>
<dbReference type="Pfam" id="PF07589">
    <property type="entry name" value="PEP-CTERM"/>
    <property type="match status" value="1"/>
</dbReference>
<dbReference type="InParanoid" id="A0A146G3E5"/>
<feature type="chain" id="PRO_5007524326" evidence="1">
    <location>
        <begin position="24"/>
        <end position="381"/>
    </location>
</feature>
<gene>
    <name evidence="3" type="ORF">TSACC_2747</name>
</gene>
<dbReference type="RefSeq" id="WP_075078187.1">
    <property type="nucleotide sequence ID" value="NZ_BDCO01000002.1"/>
</dbReference>
<sequence>MKIALHTFAVASSLFLLSATARAIDYAPFNYSGPGDTVITGIRGASDVPGYAVITGSLSIPNSGGNTQAIIYEGSIYSQNGTWTPLTPTINGQTITTSTLYGPNTGYYDTSLGENGIRAVGSYKYSTGGSYDHGLMYTRIGGVSTWSQFDVPEEVAGAPVLYTIAHSTMGSLVVGNYDVQLDRGRAFVYDLNSSTFRNFLPVVQGIAFDSITAYGIWKNSNGTYTVAGGYSNLANHVLDAGYLVDYDPSKTGNDAYTHFTSFQYQNEPLASLISHFDGIVATDDGYNLTGDHATLASPQNQLGFFAHVTRSEDGGFDLTADWLSIEYPGNAITSGNTVYAESVLGVSTGSTTTSYIATVPEPSSLALLGLAGLAAILRRRS</sequence>
<dbReference type="OrthoDB" id="9804931at2"/>
<dbReference type="STRING" id="690879.TSACC_2747"/>
<keyword evidence="4" id="KW-1185">Reference proteome</keyword>
<organism evidence="3 4">
    <name type="scientific">Terrimicrobium sacchariphilum</name>
    <dbReference type="NCBI Taxonomy" id="690879"/>
    <lineage>
        <taxon>Bacteria</taxon>
        <taxon>Pseudomonadati</taxon>
        <taxon>Verrucomicrobiota</taxon>
        <taxon>Terrimicrobiia</taxon>
        <taxon>Terrimicrobiales</taxon>
        <taxon>Terrimicrobiaceae</taxon>
        <taxon>Terrimicrobium</taxon>
    </lineage>
</organism>
<dbReference type="NCBIfam" id="TIGR02595">
    <property type="entry name" value="PEP_CTERM"/>
    <property type="match status" value="1"/>
</dbReference>
<dbReference type="InterPro" id="IPR013424">
    <property type="entry name" value="Ice-binding_C"/>
</dbReference>